<feature type="domain" description="DUF7311" evidence="1">
    <location>
        <begin position="1"/>
        <end position="51"/>
    </location>
</feature>
<proteinExistence type="predicted"/>
<dbReference type="EMBL" id="VMTR01000111">
    <property type="protein sequence ID" value="TVT94096.1"/>
    <property type="molecule type" value="Genomic_DNA"/>
</dbReference>
<name>A0A558G8N3_HALVO</name>
<reference evidence="2 3" key="1">
    <citation type="submission" date="2019-07" db="EMBL/GenBank/DDBJ databases">
        <title>Draft genome sequence of Haloferax volcanii SS0101, isolated from salt farm in Samut Sakhon, Thailand.</title>
        <authorList>
            <person name="Wanthongcharoen S."/>
            <person name="Yamprayoonswat W."/>
            <person name="Ruangsuj P."/>
            <person name="Thongpramul N."/>
            <person name="Jumpathong W."/>
            <person name="Sittihan S."/>
            <person name="Kanjanavas P."/>
            <person name="Yasawong M."/>
        </authorList>
    </citation>
    <scope>NUCLEOTIDE SEQUENCE [LARGE SCALE GENOMIC DNA]</scope>
    <source>
        <strain evidence="2 3">SS0101</strain>
    </source>
</reference>
<evidence type="ECO:0000313" key="3">
    <source>
        <dbReference type="Proteomes" id="UP000320212"/>
    </source>
</evidence>
<comment type="caution">
    <text evidence="2">The sequence shown here is derived from an EMBL/GenBank/DDBJ whole genome shotgun (WGS) entry which is preliminary data.</text>
</comment>
<accession>A0A558G8N3</accession>
<dbReference type="Proteomes" id="UP000320212">
    <property type="component" value="Unassembled WGS sequence"/>
</dbReference>
<organism evidence="2 3">
    <name type="scientific">Haloferax volcanii</name>
    <name type="common">Halobacterium volcanii</name>
    <dbReference type="NCBI Taxonomy" id="2246"/>
    <lineage>
        <taxon>Archaea</taxon>
        <taxon>Methanobacteriati</taxon>
        <taxon>Methanobacteriota</taxon>
        <taxon>Stenosarchaea group</taxon>
        <taxon>Halobacteria</taxon>
        <taxon>Halobacteriales</taxon>
        <taxon>Haloferacaceae</taxon>
        <taxon>Haloferax</taxon>
    </lineage>
</organism>
<dbReference type="AlphaFoldDB" id="A0A558G8N3"/>
<sequence>MIRVVLTCLLAVAIAGVVFPAADAARADATTVKIGSLADDIAHAATTLSVVNGTNHTTRDSADLRLQ</sequence>
<gene>
    <name evidence="2" type="ORF">FQA18_13850</name>
</gene>
<protein>
    <recommendedName>
        <fullName evidence="1">DUF7311 domain-containing protein</fullName>
    </recommendedName>
</protein>
<feature type="non-terminal residue" evidence="2">
    <location>
        <position position="67"/>
    </location>
</feature>
<dbReference type="InterPro" id="IPR055735">
    <property type="entry name" value="DUF7311"/>
</dbReference>
<evidence type="ECO:0000259" key="1">
    <source>
        <dbReference type="Pfam" id="PF23993"/>
    </source>
</evidence>
<evidence type="ECO:0000313" key="2">
    <source>
        <dbReference type="EMBL" id="TVT94096.1"/>
    </source>
</evidence>
<dbReference type="Pfam" id="PF23993">
    <property type="entry name" value="DUF7311"/>
    <property type="match status" value="1"/>
</dbReference>